<evidence type="ECO:0000313" key="12">
    <source>
        <dbReference type="Proteomes" id="UP000694864"/>
    </source>
</evidence>
<dbReference type="Pfam" id="PF13912">
    <property type="entry name" value="zf-C2H2_6"/>
    <property type="match status" value="2"/>
</dbReference>
<dbReference type="InterPro" id="IPR036236">
    <property type="entry name" value="Znf_C2H2_sf"/>
</dbReference>
<proteinExistence type="predicted"/>
<dbReference type="PROSITE" id="PS50157">
    <property type="entry name" value="ZINC_FINGER_C2H2_2"/>
    <property type="match status" value="2"/>
</dbReference>
<evidence type="ECO:0000256" key="4">
    <source>
        <dbReference type="ARBA" id="ARBA00022771"/>
    </source>
</evidence>
<evidence type="ECO:0000256" key="1">
    <source>
        <dbReference type="ARBA" id="ARBA00004123"/>
    </source>
</evidence>
<reference evidence="12" key="1">
    <citation type="journal article" date="2014" name="Nat. Commun.">
        <title>The emerging biofuel crop Camelina sativa retains a highly undifferentiated hexaploid genome structure.</title>
        <authorList>
            <person name="Kagale S."/>
            <person name="Koh C."/>
            <person name="Nixon J."/>
            <person name="Bollina V."/>
            <person name="Clarke W.E."/>
            <person name="Tuteja R."/>
            <person name="Spillane C."/>
            <person name="Robinson S.J."/>
            <person name="Links M.G."/>
            <person name="Clarke C."/>
            <person name="Higgins E.E."/>
            <person name="Huebert T."/>
            <person name="Sharpe A.G."/>
            <person name="Parkin I.A."/>
        </authorList>
    </citation>
    <scope>NUCLEOTIDE SEQUENCE [LARGE SCALE GENOMIC DNA]</scope>
    <source>
        <strain evidence="12">cv. DH55</strain>
    </source>
</reference>
<dbReference type="SUPFAM" id="SSF57667">
    <property type="entry name" value="beta-beta-alpha zinc fingers"/>
    <property type="match status" value="1"/>
</dbReference>
<evidence type="ECO:0000256" key="6">
    <source>
        <dbReference type="ARBA" id="ARBA00023015"/>
    </source>
</evidence>
<feature type="region of interest" description="Disordered" evidence="10">
    <location>
        <begin position="48"/>
        <end position="94"/>
    </location>
</feature>
<dbReference type="PANTHER" id="PTHR26374:SF383">
    <property type="entry name" value="C2H2-TYPE ZINC FINGER FAMILY PROTEIN"/>
    <property type="match status" value="1"/>
</dbReference>
<keyword evidence="12" id="KW-1185">Reference proteome</keyword>
<protein>
    <submittedName>
        <fullName evidence="13">Zinc finger protein ZAT5-like</fullName>
    </submittedName>
</protein>
<dbReference type="Gene3D" id="3.30.160.60">
    <property type="entry name" value="Classic Zinc Finger"/>
    <property type="match status" value="1"/>
</dbReference>
<dbReference type="PROSITE" id="PS00028">
    <property type="entry name" value="ZINC_FINGER_C2H2_1"/>
    <property type="match status" value="2"/>
</dbReference>
<reference evidence="13" key="2">
    <citation type="submission" date="2025-08" db="UniProtKB">
        <authorList>
            <consortium name="RefSeq"/>
        </authorList>
    </citation>
    <scope>IDENTIFICATION</scope>
    <source>
        <tissue evidence="13">Leaf</tissue>
    </source>
</reference>
<feature type="compositionally biased region" description="Low complexity" evidence="10">
    <location>
        <begin position="74"/>
        <end position="83"/>
    </location>
</feature>
<sequence length="372" mass="40689">MEAFEEATKEQSLILKGKRTKRQRTQSPIPFSIALPIVSSLAPDMEGESIDLDSKDNALGNDQGNLKKDGVITSSSSSASWSSQNNPTLKTAEDEEDQDIANCLILLAQGHFLPHSNHHLTNSNNNNNNNNNAYRFTSRKFLETSSSNGGGKAGYYVYQCKTCDRTFPSFQALGGHRASHKKPKATSFYTNLDLKKNIYANDAASLVTTTTVYNNNKNNNNNNRSLVVYGKASNYNKVHECGICGAEFTSGQALGGHMRRHRGAVVVTAAVAPTVTVATTAANTELSLSSMSFDQISDGQDHLVMPAKKKARKTVVSLDLDLNLPAPEDEIRVNGFSLASKQNHEQEHQQKKLREEPKSLVLSAPTLVDCHY</sequence>
<dbReference type="PANTHER" id="PTHR26374">
    <property type="entry name" value="ZINC FINGER PROTEIN ZAT5"/>
    <property type="match status" value="1"/>
</dbReference>
<keyword evidence="6" id="KW-0805">Transcription regulation</keyword>
<evidence type="ECO:0000256" key="8">
    <source>
        <dbReference type="ARBA" id="ARBA00023242"/>
    </source>
</evidence>
<keyword evidence="4 9" id="KW-0863">Zinc-finger</keyword>
<comment type="subcellular location">
    <subcellularLocation>
        <location evidence="1">Nucleus</location>
    </subcellularLocation>
</comment>
<keyword evidence="5" id="KW-0862">Zinc</keyword>
<dbReference type="SMART" id="SM00355">
    <property type="entry name" value="ZnF_C2H2"/>
    <property type="match status" value="2"/>
</dbReference>
<feature type="region of interest" description="Disordered" evidence="10">
    <location>
        <begin position="1"/>
        <end position="29"/>
    </location>
</feature>
<keyword evidence="7" id="KW-0804">Transcription</keyword>
<evidence type="ECO:0000256" key="9">
    <source>
        <dbReference type="PROSITE-ProRule" id="PRU00042"/>
    </source>
</evidence>
<feature type="domain" description="C2H2-type" evidence="11">
    <location>
        <begin position="158"/>
        <end position="185"/>
    </location>
</feature>
<evidence type="ECO:0000259" key="11">
    <source>
        <dbReference type="PROSITE" id="PS50157"/>
    </source>
</evidence>
<evidence type="ECO:0000256" key="7">
    <source>
        <dbReference type="ARBA" id="ARBA00023163"/>
    </source>
</evidence>
<gene>
    <name evidence="13" type="primary">LOC104708681</name>
</gene>
<keyword evidence="8" id="KW-0539">Nucleus</keyword>
<name>A0ABM0TB66_CAMSA</name>
<dbReference type="RefSeq" id="XP_010423586.1">
    <property type="nucleotide sequence ID" value="XM_010425284.2"/>
</dbReference>
<feature type="domain" description="C2H2-type" evidence="11">
    <location>
        <begin position="239"/>
        <end position="263"/>
    </location>
</feature>
<evidence type="ECO:0000256" key="10">
    <source>
        <dbReference type="SAM" id="MobiDB-lite"/>
    </source>
</evidence>
<evidence type="ECO:0000256" key="3">
    <source>
        <dbReference type="ARBA" id="ARBA00022737"/>
    </source>
</evidence>
<accession>A0ABM0TB66</accession>
<organism evidence="12 13">
    <name type="scientific">Camelina sativa</name>
    <name type="common">False flax</name>
    <name type="synonym">Myagrum sativum</name>
    <dbReference type="NCBI Taxonomy" id="90675"/>
    <lineage>
        <taxon>Eukaryota</taxon>
        <taxon>Viridiplantae</taxon>
        <taxon>Streptophyta</taxon>
        <taxon>Embryophyta</taxon>
        <taxon>Tracheophyta</taxon>
        <taxon>Spermatophyta</taxon>
        <taxon>Magnoliopsida</taxon>
        <taxon>eudicotyledons</taxon>
        <taxon>Gunneridae</taxon>
        <taxon>Pentapetalae</taxon>
        <taxon>rosids</taxon>
        <taxon>malvids</taxon>
        <taxon>Brassicales</taxon>
        <taxon>Brassicaceae</taxon>
        <taxon>Camelineae</taxon>
        <taxon>Camelina</taxon>
    </lineage>
</organism>
<dbReference type="InterPro" id="IPR013087">
    <property type="entry name" value="Znf_C2H2_type"/>
</dbReference>
<evidence type="ECO:0000313" key="13">
    <source>
        <dbReference type="RefSeq" id="XP_010423586.1"/>
    </source>
</evidence>
<keyword evidence="3" id="KW-0677">Repeat</keyword>
<dbReference type="Proteomes" id="UP000694864">
    <property type="component" value="Chromosome 8"/>
</dbReference>
<dbReference type="GeneID" id="104708681"/>
<evidence type="ECO:0000256" key="2">
    <source>
        <dbReference type="ARBA" id="ARBA00022723"/>
    </source>
</evidence>
<keyword evidence="2" id="KW-0479">Metal-binding</keyword>
<evidence type="ECO:0000256" key="5">
    <source>
        <dbReference type="ARBA" id="ARBA00022833"/>
    </source>
</evidence>